<dbReference type="GO" id="GO:0016020">
    <property type="term" value="C:membrane"/>
    <property type="evidence" value="ECO:0007669"/>
    <property type="project" value="UniProtKB-SubCell"/>
</dbReference>
<evidence type="ECO:0000313" key="8">
    <source>
        <dbReference type="EMBL" id="KAJ7350968.1"/>
    </source>
</evidence>
<evidence type="ECO:0000256" key="3">
    <source>
        <dbReference type="ARBA" id="ARBA00022692"/>
    </source>
</evidence>
<dbReference type="EMBL" id="MU827373">
    <property type="protein sequence ID" value="KAJ7350968.1"/>
    <property type="molecule type" value="Genomic_DNA"/>
</dbReference>
<evidence type="ECO:0000256" key="1">
    <source>
        <dbReference type="ARBA" id="ARBA00004141"/>
    </source>
</evidence>
<dbReference type="PANTHER" id="PTHR10556">
    <property type="entry name" value="3-OXO-5-ALPHA-STEROID 4-DEHYDROGENASE"/>
    <property type="match status" value="1"/>
</dbReference>
<feature type="domain" description="3-oxo-5-alpha-steroid 4-dehydrogenase C-terminal" evidence="7">
    <location>
        <begin position="134"/>
        <end position="282"/>
    </location>
</feature>
<dbReference type="PANTHER" id="PTHR10556:SF35">
    <property type="entry name" value="3-OXO-5-ALPHA-STEROID 4-DEHYDROGENASE FAMILY PROTEIN"/>
    <property type="match status" value="1"/>
</dbReference>
<keyword evidence="5 6" id="KW-0472">Membrane</keyword>
<evidence type="ECO:0000256" key="4">
    <source>
        <dbReference type="ARBA" id="ARBA00022989"/>
    </source>
</evidence>
<dbReference type="GO" id="GO:0006629">
    <property type="term" value="P:lipid metabolic process"/>
    <property type="evidence" value="ECO:0007669"/>
    <property type="project" value="InterPro"/>
</dbReference>
<organism evidence="8 9">
    <name type="scientific">Desmophyllum pertusum</name>
    <dbReference type="NCBI Taxonomy" id="174260"/>
    <lineage>
        <taxon>Eukaryota</taxon>
        <taxon>Metazoa</taxon>
        <taxon>Cnidaria</taxon>
        <taxon>Anthozoa</taxon>
        <taxon>Hexacorallia</taxon>
        <taxon>Scleractinia</taxon>
        <taxon>Caryophylliina</taxon>
        <taxon>Caryophylliidae</taxon>
        <taxon>Desmophyllum</taxon>
    </lineage>
</organism>
<dbReference type="OrthoDB" id="5788137at2759"/>
<feature type="transmembrane region" description="Helical" evidence="6">
    <location>
        <begin position="73"/>
        <end position="94"/>
    </location>
</feature>
<sequence length="282" mass="32139">MEERPFSVALLFGLVWIALAYLGDFVVLPVWNNLNTGLCFLGLFVCVANYFNEYRGIFPLSYSKFAPDGVINARFGWTMCYGIPATVYIVLWYLSGMPQSTFHLVTLITYLGHFVKRVLEALFLHKYSKKISILPATEIAMFYSLGSVVQHYWCNLYTQGPLADKLSSNHIAFTVGIMLYITGELINLYHHVILANLRPAGTSSGYVIPQAGLFPYIVCPHYFGELIAWYGMAVAGQHLCVYLAWLSMLCYLSGRSHQTQVWYQKKIENFPKDRRNLFPGIY</sequence>
<feature type="transmembrane region" description="Helical" evidence="6">
    <location>
        <begin position="229"/>
        <end position="252"/>
    </location>
</feature>
<keyword evidence="3 6" id="KW-0812">Transmembrane</keyword>
<dbReference type="PROSITE" id="PS50244">
    <property type="entry name" value="S5A_REDUCTASE"/>
    <property type="match status" value="1"/>
</dbReference>
<dbReference type="Pfam" id="PF02544">
    <property type="entry name" value="Steroid_dh"/>
    <property type="match status" value="1"/>
</dbReference>
<feature type="transmembrane region" description="Helical" evidence="6">
    <location>
        <begin position="206"/>
        <end position="223"/>
    </location>
</feature>
<dbReference type="InterPro" id="IPR001104">
    <property type="entry name" value="3-oxo-5_a-steroid_4-DH_C"/>
</dbReference>
<gene>
    <name evidence="8" type="ORF">OS493_037502</name>
</gene>
<feature type="transmembrane region" description="Helical" evidence="6">
    <location>
        <begin position="100"/>
        <end position="119"/>
    </location>
</feature>
<reference evidence="8" key="1">
    <citation type="submission" date="2023-01" db="EMBL/GenBank/DDBJ databases">
        <title>Genome assembly of the deep-sea coral Lophelia pertusa.</title>
        <authorList>
            <person name="Herrera S."/>
            <person name="Cordes E."/>
        </authorList>
    </citation>
    <scope>NUCLEOTIDE SEQUENCE</scope>
    <source>
        <strain evidence="8">USNM1676648</strain>
        <tissue evidence="8">Polyp</tissue>
    </source>
</reference>
<dbReference type="InterPro" id="IPR039357">
    <property type="entry name" value="SRD5A/TECR"/>
</dbReference>
<dbReference type="GO" id="GO:0016627">
    <property type="term" value="F:oxidoreductase activity, acting on the CH-CH group of donors"/>
    <property type="evidence" value="ECO:0007669"/>
    <property type="project" value="InterPro"/>
</dbReference>
<keyword evidence="4 6" id="KW-1133">Transmembrane helix</keyword>
<feature type="transmembrane region" description="Helical" evidence="6">
    <location>
        <begin position="7"/>
        <end position="28"/>
    </location>
</feature>
<comment type="caution">
    <text evidence="8">The sequence shown here is derived from an EMBL/GenBank/DDBJ whole genome shotgun (WGS) entry which is preliminary data.</text>
</comment>
<feature type="transmembrane region" description="Helical" evidence="6">
    <location>
        <begin position="131"/>
        <end position="153"/>
    </location>
</feature>
<comment type="subcellular location">
    <subcellularLocation>
        <location evidence="1">Membrane</location>
        <topology evidence="1">Multi-pass membrane protein</topology>
    </subcellularLocation>
</comment>
<evidence type="ECO:0000259" key="7">
    <source>
        <dbReference type="Pfam" id="PF02544"/>
    </source>
</evidence>
<comment type="similarity">
    <text evidence="2">Belongs to the steroid 5-alpha reductase family.</text>
</comment>
<evidence type="ECO:0000256" key="5">
    <source>
        <dbReference type="ARBA" id="ARBA00023136"/>
    </source>
</evidence>
<evidence type="ECO:0000256" key="6">
    <source>
        <dbReference type="SAM" id="Phobius"/>
    </source>
</evidence>
<feature type="transmembrane region" description="Helical" evidence="6">
    <location>
        <begin position="34"/>
        <end position="52"/>
    </location>
</feature>
<name>A0A9W9YL41_9CNID</name>
<dbReference type="AlphaFoldDB" id="A0A9W9YL41"/>
<evidence type="ECO:0000313" key="9">
    <source>
        <dbReference type="Proteomes" id="UP001163046"/>
    </source>
</evidence>
<feature type="transmembrane region" description="Helical" evidence="6">
    <location>
        <begin position="173"/>
        <end position="194"/>
    </location>
</feature>
<dbReference type="Proteomes" id="UP001163046">
    <property type="component" value="Unassembled WGS sequence"/>
</dbReference>
<keyword evidence="9" id="KW-1185">Reference proteome</keyword>
<evidence type="ECO:0000256" key="2">
    <source>
        <dbReference type="ARBA" id="ARBA00007742"/>
    </source>
</evidence>
<protein>
    <recommendedName>
        <fullName evidence="7">3-oxo-5-alpha-steroid 4-dehydrogenase C-terminal domain-containing protein</fullName>
    </recommendedName>
</protein>
<proteinExistence type="inferred from homology"/>
<accession>A0A9W9YL41</accession>